<sequence>MADEKKVNDEKVKPQVKKPKVIKPKHNTKKYELLEDVQVGDKLVKKGTKYPLTVEGAKYFKSKFYIK</sequence>
<protein>
    <submittedName>
        <fullName evidence="1">Uncharacterized protein</fullName>
    </submittedName>
</protein>
<name>A0A0F7DD23_9CAUD</name>
<dbReference type="EMBL" id="KR136260">
    <property type="protein sequence ID" value="AKG94276.1"/>
    <property type="molecule type" value="Genomic_DNA"/>
</dbReference>
<keyword evidence="2" id="KW-1185">Reference proteome</keyword>
<dbReference type="OrthoDB" id="38357at10239"/>
<reference evidence="1 2" key="1">
    <citation type="journal article" date="2015" name="Stand. Genomic Sci.">
        <title>Complete genome sequences of bacteriophages P12002L and P12002S, two lytic phages that infect a marine Polaribacter strain.</title>
        <authorList>
            <person name="Kang I."/>
            <person name="Jang H."/>
            <person name="Cho J.-C."/>
        </authorList>
    </citation>
    <scope>NUCLEOTIDE SEQUENCE [LARGE SCALE GENOMIC DNA]</scope>
</reference>
<organism evidence="1 2">
    <name type="scientific">Polaribacter phage P12002S</name>
    <dbReference type="NCBI Taxonomy" id="1647387"/>
    <lineage>
        <taxon>Viruses</taxon>
        <taxon>Duplodnaviria</taxon>
        <taxon>Heunggongvirae</taxon>
        <taxon>Uroviricota</taxon>
        <taxon>Caudoviricetes</taxon>
        <taxon>Incheonvirus</taxon>
        <taxon>Incheonvirus P12002S</taxon>
    </lineage>
</organism>
<dbReference type="KEGG" id="vg:26622990"/>
<evidence type="ECO:0000313" key="2">
    <source>
        <dbReference type="Proteomes" id="UP000204416"/>
    </source>
</evidence>
<gene>
    <name evidence="1" type="ORF">P12002S_0020</name>
</gene>
<dbReference type="GeneID" id="26622990"/>
<evidence type="ECO:0000313" key="1">
    <source>
        <dbReference type="EMBL" id="AKG94276.1"/>
    </source>
</evidence>
<dbReference type="Proteomes" id="UP000204416">
    <property type="component" value="Segment"/>
</dbReference>
<proteinExistence type="predicted"/>
<dbReference type="RefSeq" id="YP_009195694.1">
    <property type="nucleotide sequence ID" value="NC_028763.1"/>
</dbReference>
<accession>A0A0F7DD23</accession>